<dbReference type="Proteomes" id="UP000722791">
    <property type="component" value="Unassembled WGS sequence"/>
</dbReference>
<evidence type="ECO:0000256" key="1">
    <source>
        <dbReference type="SAM" id="MobiDB-lite"/>
    </source>
</evidence>
<dbReference type="OrthoDB" id="259181at2759"/>
<evidence type="ECO:0000313" key="4">
    <source>
        <dbReference type="EMBL" id="GIM08368.1"/>
    </source>
</evidence>
<dbReference type="CDD" id="cd06578">
    <property type="entry name" value="HemD"/>
    <property type="match status" value="1"/>
</dbReference>
<dbReference type="UniPathway" id="UPA00251">
    <property type="reaction ID" value="UER00320"/>
</dbReference>
<organism evidence="4 5">
    <name type="scientific">Volvox reticuliferus</name>
    <dbReference type="NCBI Taxonomy" id="1737510"/>
    <lineage>
        <taxon>Eukaryota</taxon>
        <taxon>Viridiplantae</taxon>
        <taxon>Chlorophyta</taxon>
        <taxon>core chlorophytes</taxon>
        <taxon>Chlorophyceae</taxon>
        <taxon>CS clade</taxon>
        <taxon>Chlamydomonadales</taxon>
        <taxon>Volvocaceae</taxon>
        <taxon>Volvox</taxon>
    </lineage>
</organism>
<dbReference type="Pfam" id="PF02602">
    <property type="entry name" value="HEM4"/>
    <property type="match status" value="1"/>
</dbReference>
<evidence type="ECO:0000313" key="6">
    <source>
        <dbReference type="Proteomes" id="UP000747110"/>
    </source>
</evidence>
<dbReference type="AlphaFoldDB" id="A0A8J4GK48"/>
<dbReference type="EMBL" id="BNCP01000016">
    <property type="protein sequence ID" value="GIL79757.1"/>
    <property type="molecule type" value="Genomic_DNA"/>
</dbReference>
<dbReference type="Gene3D" id="3.40.50.10090">
    <property type="match status" value="2"/>
</dbReference>
<dbReference type="SUPFAM" id="SSF69618">
    <property type="entry name" value="HemD-like"/>
    <property type="match status" value="1"/>
</dbReference>
<dbReference type="PANTHER" id="PTHR38020">
    <property type="entry name" value="UROPORPHYRINOGEN-III SYNTHASE"/>
    <property type="match status" value="1"/>
</dbReference>
<dbReference type="Proteomes" id="UP000747110">
    <property type="component" value="Unassembled WGS sequence"/>
</dbReference>
<dbReference type="GO" id="GO:0004852">
    <property type="term" value="F:uroporphyrinogen-III synthase activity"/>
    <property type="evidence" value="ECO:0007669"/>
    <property type="project" value="InterPro"/>
</dbReference>
<feature type="region of interest" description="Disordered" evidence="1">
    <location>
        <begin position="1"/>
        <end position="34"/>
    </location>
</feature>
<evidence type="ECO:0000313" key="5">
    <source>
        <dbReference type="Proteomes" id="UP000722791"/>
    </source>
</evidence>
<evidence type="ECO:0000313" key="3">
    <source>
        <dbReference type="EMBL" id="GIL79757.1"/>
    </source>
</evidence>
<dbReference type="GO" id="GO:0006782">
    <property type="term" value="P:protoporphyrinogen IX biosynthetic process"/>
    <property type="evidence" value="ECO:0007669"/>
    <property type="project" value="UniProtKB-UniPathway"/>
</dbReference>
<name>A0A8J4GK48_9CHLO</name>
<accession>A0A8J4GK48</accession>
<comment type="caution">
    <text evidence="4">The sequence shown here is derived from an EMBL/GenBank/DDBJ whole genome shotgun (WGS) entry which is preliminary data.</text>
</comment>
<gene>
    <name evidence="3" type="ORF">Vretifemale_9060</name>
    <name evidence="4" type="ORF">Vretimale_12396</name>
</gene>
<dbReference type="EMBL" id="BNCQ01000027">
    <property type="protein sequence ID" value="GIM08368.1"/>
    <property type="molecule type" value="Genomic_DNA"/>
</dbReference>
<sequence>MNQQYEFRKNCEHRGLHPFNRRTHHPSTKTNRPRSCSAILRDADGRSPLAGRNDLPLLGKYIIVTAPRQYSQKLVAKLTNAGARPLVVPAVQITELPPEDLTQMRSIISDFVAQRTSVTHIAFTSRNGIFAFLDQLCVLFGGEAPGCEWLRLSGIRLCALGADGDVLTERGLTVHVSPPEASTLGLVRELAARGEASGAKVLCPVPLVTGGLVEPPVVPRFLQALQDAGAEPLRLHAYLTTLGCSPEEVSLERRALQEGLVAAVAFSSTAEAQGLLQVMGGAAAFADIVTRHKVLLAAHGPYTAEGVRTVTGGLAVGTVSRRFSTFDGLVTALEEHFAEAAVKAAGRKEANASASMAMAADAAGGTLSAGVATAAASAP</sequence>
<dbReference type="PANTHER" id="PTHR38020:SF1">
    <property type="entry name" value="UROPORPHYRINOGEN-III SYNTHASE"/>
    <property type="match status" value="1"/>
</dbReference>
<protein>
    <recommendedName>
        <fullName evidence="2">Tetrapyrrole biosynthesis uroporphyrinogen III synthase domain-containing protein</fullName>
    </recommendedName>
</protein>
<dbReference type="InterPro" id="IPR036108">
    <property type="entry name" value="4pyrrol_syn_uPrphyn_synt_sf"/>
</dbReference>
<evidence type="ECO:0000259" key="2">
    <source>
        <dbReference type="Pfam" id="PF02602"/>
    </source>
</evidence>
<feature type="domain" description="Tetrapyrrole biosynthesis uroporphyrinogen III synthase" evidence="2">
    <location>
        <begin position="73"/>
        <end position="308"/>
    </location>
</feature>
<dbReference type="InterPro" id="IPR003754">
    <property type="entry name" value="4pyrrol_synth_uPrphyn_synth"/>
</dbReference>
<proteinExistence type="predicted"/>
<feature type="compositionally biased region" description="Basic and acidic residues" evidence="1">
    <location>
        <begin position="1"/>
        <end position="15"/>
    </location>
</feature>
<reference evidence="4" key="1">
    <citation type="journal article" date="2021" name="Proc. Natl. Acad. Sci. U.S.A.">
        <title>Three genomes in the algal genus Volvox reveal the fate of a haploid sex-determining region after a transition to homothallism.</title>
        <authorList>
            <person name="Yamamoto K."/>
            <person name="Hamaji T."/>
            <person name="Kawai-Toyooka H."/>
            <person name="Matsuzaki R."/>
            <person name="Takahashi F."/>
            <person name="Nishimura Y."/>
            <person name="Kawachi M."/>
            <person name="Noguchi H."/>
            <person name="Minakuchi Y."/>
            <person name="Umen J.G."/>
            <person name="Toyoda A."/>
            <person name="Nozaki H."/>
        </authorList>
    </citation>
    <scope>NUCLEOTIDE SEQUENCE</scope>
    <source>
        <strain evidence="4">NIES-3785</strain>
        <strain evidence="3">NIES-3786</strain>
    </source>
</reference>
<keyword evidence="6" id="KW-1185">Reference proteome</keyword>